<dbReference type="Gene3D" id="3.30.465.10">
    <property type="match status" value="1"/>
</dbReference>
<evidence type="ECO:0000313" key="8">
    <source>
        <dbReference type="Proteomes" id="UP000231358"/>
    </source>
</evidence>
<keyword evidence="3" id="KW-0285">Flavoprotein</keyword>
<dbReference type="InterPro" id="IPR036318">
    <property type="entry name" value="FAD-bd_PCMH-like_sf"/>
</dbReference>
<evidence type="ECO:0000256" key="5">
    <source>
        <dbReference type="ARBA" id="ARBA00023002"/>
    </source>
</evidence>
<dbReference type="GO" id="GO:0071949">
    <property type="term" value="F:FAD binding"/>
    <property type="evidence" value="ECO:0007669"/>
    <property type="project" value="InterPro"/>
</dbReference>
<proteinExistence type="inferred from homology"/>
<reference evidence="7 8" key="1">
    <citation type="submission" date="2017-05" db="EMBL/GenBank/DDBJ databases">
        <title>Genome sequence for an aflatoxigenic pathogen of Argentinian peanut, Aspergillus arachidicola.</title>
        <authorList>
            <person name="Moore G."/>
            <person name="Beltz S.B."/>
            <person name="Mack B.M."/>
        </authorList>
    </citation>
    <scope>NUCLEOTIDE SEQUENCE [LARGE SCALE GENOMIC DNA]</scope>
    <source>
        <strain evidence="7 8">CBS 117610</strain>
    </source>
</reference>
<sequence length="485" mass="53228">MANSDPGEDQLTTLQSLLHSDEIITPDSADYPPLVQTWASQKQMNPRLLIRPNSIESLSKAIAYLYSSSLDFAIYGHGFMSASAKDVLVNTSSFDGFHLDKHSDLVTIGAGQTWAEVYRKLQEAAPDYGSEITLPITFKFQTDIIREVVGARTPCVGVAGTIISGGFSWLSSEYGCISDPANMLDVKVVKYDGSVVWASREPELLWALRGGGGGFGVVVKVVLRVVPYPQNIWAGPILIPREQLQQVAEGIARFVSEPVDPKITMFLYVVKGRLLESIGTDSDMLVIHAFDAHGENHGRASFQWALDIAGAVDQTRVTTLAGVADLQNKAHIVKGSMKQFWAPLLLREISKETIIKAIQWSEDIQHLDKSLGDCTYLIFELLSSRDPAGPISSCAWPRPLGGKHILLFGTGCPSGDGPDKEKLARDLAIEVASKVLGADTEVNYLPSGFEDFHDPKKIWGPHFEQLRALRRRYDPHGRFKAAVNV</sequence>
<comment type="similarity">
    <text evidence="2">Belongs to the oxygen-dependent FAD-linked oxidoreductase family.</text>
</comment>
<dbReference type="InterPro" id="IPR006094">
    <property type="entry name" value="Oxid_FAD_bind_N"/>
</dbReference>
<dbReference type="Pfam" id="PF01565">
    <property type="entry name" value="FAD_binding_4"/>
    <property type="match status" value="1"/>
</dbReference>
<dbReference type="InterPro" id="IPR050416">
    <property type="entry name" value="FAD-linked_Oxidoreductase"/>
</dbReference>
<dbReference type="PANTHER" id="PTHR42973">
    <property type="entry name" value="BINDING OXIDOREDUCTASE, PUTATIVE (AFU_ORTHOLOGUE AFUA_1G17690)-RELATED"/>
    <property type="match status" value="1"/>
</dbReference>
<name>A0A2G7G244_9EURO</name>
<evidence type="ECO:0000259" key="6">
    <source>
        <dbReference type="PROSITE" id="PS51387"/>
    </source>
</evidence>
<dbReference type="AlphaFoldDB" id="A0A2G7G244"/>
<keyword evidence="4" id="KW-0274">FAD</keyword>
<dbReference type="InterPro" id="IPR016169">
    <property type="entry name" value="FAD-bd_PCMH_sub2"/>
</dbReference>
<dbReference type="EMBL" id="NEXV01000207">
    <property type="protein sequence ID" value="PIG86920.1"/>
    <property type="molecule type" value="Genomic_DNA"/>
</dbReference>
<evidence type="ECO:0000313" key="7">
    <source>
        <dbReference type="EMBL" id="PIG86920.1"/>
    </source>
</evidence>
<feature type="domain" description="FAD-binding PCMH-type" evidence="6">
    <location>
        <begin position="42"/>
        <end position="228"/>
    </location>
</feature>
<evidence type="ECO:0000256" key="2">
    <source>
        <dbReference type="ARBA" id="ARBA00005466"/>
    </source>
</evidence>
<keyword evidence="8" id="KW-1185">Reference proteome</keyword>
<protein>
    <recommendedName>
        <fullName evidence="6">FAD-binding PCMH-type domain-containing protein</fullName>
    </recommendedName>
</protein>
<dbReference type="STRING" id="656916.A0A2G7G244"/>
<keyword evidence="5" id="KW-0560">Oxidoreductase</keyword>
<comment type="cofactor">
    <cofactor evidence="1">
        <name>FAD</name>
        <dbReference type="ChEBI" id="CHEBI:57692"/>
    </cofactor>
</comment>
<dbReference type="PROSITE" id="PS51387">
    <property type="entry name" value="FAD_PCMH"/>
    <property type="match status" value="1"/>
</dbReference>
<evidence type="ECO:0000256" key="3">
    <source>
        <dbReference type="ARBA" id="ARBA00022630"/>
    </source>
</evidence>
<dbReference type="InterPro" id="IPR016166">
    <property type="entry name" value="FAD-bd_PCMH"/>
</dbReference>
<evidence type="ECO:0000256" key="4">
    <source>
        <dbReference type="ARBA" id="ARBA00022827"/>
    </source>
</evidence>
<evidence type="ECO:0000256" key="1">
    <source>
        <dbReference type="ARBA" id="ARBA00001974"/>
    </source>
</evidence>
<dbReference type="GO" id="GO:0016491">
    <property type="term" value="F:oxidoreductase activity"/>
    <property type="evidence" value="ECO:0007669"/>
    <property type="project" value="UniProtKB-KW"/>
</dbReference>
<accession>A0A2G7G244</accession>
<dbReference type="SUPFAM" id="SSF56176">
    <property type="entry name" value="FAD-binding/transporter-associated domain-like"/>
    <property type="match status" value="1"/>
</dbReference>
<organism evidence="7 8">
    <name type="scientific">Aspergillus arachidicola</name>
    <dbReference type="NCBI Taxonomy" id="656916"/>
    <lineage>
        <taxon>Eukaryota</taxon>
        <taxon>Fungi</taxon>
        <taxon>Dikarya</taxon>
        <taxon>Ascomycota</taxon>
        <taxon>Pezizomycotina</taxon>
        <taxon>Eurotiomycetes</taxon>
        <taxon>Eurotiomycetidae</taxon>
        <taxon>Eurotiales</taxon>
        <taxon>Aspergillaceae</taxon>
        <taxon>Aspergillus</taxon>
        <taxon>Aspergillus subgen. Circumdati</taxon>
    </lineage>
</organism>
<dbReference type="Proteomes" id="UP000231358">
    <property type="component" value="Unassembled WGS sequence"/>
</dbReference>
<gene>
    <name evidence="7" type="ORF">AARAC_005644</name>
</gene>
<comment type="caution">
    <text evidence="7">The sequence shown here is derived from an EMBL/GenBank/DDBJ whole genome shotgun (WGS) entry which is preliminary data.</text>
</comment>
<dbReference type="PANTHER" id="PTHR42973:SF39">
    <property type="entry name" value="FAD-BINDING PCMH-TYPE DOMAIN-CONTAINING PROTEIN"/>
    <property type="match status" value="1"/>
</dbReference>